<evidence type="ECO:0000313" key="3">
    <source>
        <dbReference type="Proteomes" id="UP000011115"/>
    </source>
</evidence>
<evidence type="ECO:0000256" key="1">
    <source>
        <dbReference type="SAM" id="MobiDB-lite"/>
    </source>
</evidence>
<dbReference type="HOGENOM" id="CLU_2296663_0_0_1"/>
<dbReference type="Gramene" id="PGSC0003DMT400064184">
    <property type="protein sequence ID" value="PGSC0003DMT400064184"/>
    <property type="gene ID" value="PGSC0003DMG400024935"/>
</dbReference>
<protein>
    <submittedName>
        <fullName evidence="2">Uncharacterized protein</fullName>
    </submittedName>
</protein>
<dbReference type="AlphaFoldDB" id="M1CBV7"/>
<reference evidence="2" key="2">
    <citation type="submission" date="2015-06" db="UniProtKB">
        <authorList>
            <consortium name="EnsemblPlants"/>
        </authorList>
    </citation>
    <scope>IDENTIFICATION</scope>
    <source>
        <strain evidence="2">DM1-3 516 R44</strain>
    </source>
</reference>
<keyword evidence="3" id="KW-1185">Reference proteome</keyword>
<dbReference type="Proteomes" id="UP000011115">
    <property type="component" value="Unassembled WGS sequence"/>
</dbReference>
<name>M1CBV7_SOLTU</name>
<feature type="compositionally biased region" description="Basic and acidic residues" evidence="1">
    <location>
        <begin position="9"/>
        <end position="28"/>
    </location>
</feature>
<dbReference type="EnsemblPlants" id="PGSC0003DMT400064184">
    <property type="protein sequence ID" value="PGSC0003DMT400064184"/>
    <property type="gene ID" value="PGSC0003DMG400024935"/>
</dbReference>
<evidence type="ECO:0000313" key="2">
    <source>
        <dbReference type="EnsemblPlants" id="PGSC0003DMT400064184"/>
    </source>
</evidence>
<sequence length="101" mass="11594">MCHSCQVDGDSHKWIDAGNRGKTDDEPIRKKKKSRRSHSAPPFTKARRSSLPRVSLQERLDEITILRLFMMCHSYPKLLGLSKYVATPVSDPPKLHHFGRI</sequence>
<feature type="compositionally biased region" description="Basic residues" evidence="1">
    <location>
        <begin position="29"/>
        <end position="38"/>
    </location>
</feature>
<reference evidence="3" key="1">
    <citation type="journal article" date="2011" name="Nature">
        <title>Genome sequence and analysis of the tuber crop potato.</title>
        <authorList>
            <consortium name="The Potato Genome Sequencing Consortium"/>
        </authorList>
    </citation>
    <scope>NUCLEOTIDE SEQUENCE [LARGE SCALE GENOMIC DNA]</scope>
    <source>
        <strain evidence="3">cv. DM1-3 516 R44</strain>
    </source>
</reference>
<feature type="region of interest" description="Disordered" evidence="1">
    <location>
        <begin position="1"/>
        <end position="51"/>
    </location>
</feature>
<proteinExistence type="predicted"/>
<accession>M1CBV7</accession>
<organism evidence="2 3">
    <name type="scientific">Solanum tuberosum</name>
    <name type="common">Potato</name>
    <dbReference type="NCBI Taxonomy" id="4113"/>
    <lineage>
        <taxon>Eukaryota</taxon>
        <taxon>Viridiplantae</taxon>
        <taxon>Streptophyta</taxon>
        <taxon>Embryophyta</taxon>
        <taxon>Tracheophyta</taxon>
        <taxon>Spermatophyta</taxon>
        <taxon>Magnoliopsida</taxon>
        <taxon>eudicotyledons</taxon>
        <taxon>Gunneridae</taxon>
        <taxon>Pentapetalae</taxon>
        <taxon>asterids</taxon>
        <taxon>lamiids</taxon>
        <taxon>Solanales</taxon>
        <taxon>Solanaceae</taxon>
        <taxon>Solanoideae</taxon>
        <taxon>Solaneae</taxon>
        <taxon>Solanum</taxon>
    </lineage>
</organism>